<reference evidence="1 2" key="1">
    <citation type="submission" date="2019-07" db="EMBL/GenBank/DDBJ databases">
        <authorList>
            <person name="Huq M.A."/>
        </authorList>
    </citation>
    <scope>NUCLEOTIDE SEQUENCE [LARGE SCALE GENOMIC DNA]</scope>
    <source>
        <strain evidence="1 2">MAH-19</strain>
    </source>
</reference>
<accession>A0A556MM83</accession>
<evidence type="ECO:0000313" key="1">
    <source>
        <dbReference type="EMBL" id="TSJ41044.1"/>
    </source>
</evidence>
<protein>
    <submittedName>
        <fullName evidence="1">Uncharacterized protein</fullName>
    </submittedName>
</protein>
<proteinExistence type="predicted"/>
<comment type="caution">
    <text evidence="1">The sequence shown here is derived from an EMBL/GenBank/DDBJ whole genome shotgun (WGS) entry which is preliminary data.</text>
</comment>
<dbReference type="Proteomes" id="UP000318733">
    <property type="component" value="Unassembled WGS sequence"/>
</dbReference>
<dbReference type="AlphaFoldDB" id="A0A556MM83"/>
<keyword evidence="2" id="KW-1185">Reference proteome</keyword>
<sequence length="83" mass="9693">MKAKLFSYKVEGIVLEEQDRHLKLSPEFDRKQVLAPLKERFEAENYKIDEASLSFKLVDDQLYIQGLAKENDEPKTVGFRFGN</sequence>
<dbReference type="RefSeq" id="WP_144249082.1">
    <property type="nucleotide sequence ID" value="NZ_VLPK01000002.1"/>
</dbReference>
<name>A0A556MM83_9SPHI</name>
<dbReference type="OrthoDB" id="799242at2"/>
<dbReference type="EMBL" id="VLPK01000002">
    <property type="protein sequence ID" value="TSJ41044.1"/>
    <property type="molecule type" value="Genomic_DNA"/>
</dbReference>
<gene>
    <name evidence="1" type="ORF">FO440_15025</name>
</gene>
<evidence type="ECO:0000313" key="2">
    <source>
        <dbReference type="Proteomes" id="UP000318733"/>
    </source>
</evidence>
<organism evidence="1 2">
    <name type="scientific">Mucilaginibacter corticis</name>
    <dbReference type="NCBI Taxonomy" id="2597670"/>
    <lineage>
        <taxon>Bacteria</taxon>
        <taxon>Pseudomonadati</taxon>
        <taxon>Bacteroidota</taxon>
        <taxon>Sphingobacteriia</taxon>
        <taxon>Sphingobacteriales</taxon>
        <taxon>Sphingobacteriaceae</taxon>
        <taxon>Mucilaginibacter</taxon>
    </lineage>
</organism>